<organism evidence="2 3">
    <name type="scientific">Bordetella ansorpii</name>
    <dbReference type="NCBI Taxonomy" id="288768"/>
    <lineage>
        <taxon>Bacteria</taxon>
        <taxon>Pseudomonadati</taxon>
        <taxon>Pseudomonadota</taxon>
        <taxon>Betaproteobacteria</taxon>
        <taxon>Burkholderiales</taxon>
        <taxon>Alcaligenaceae</taxon>
        <taxon>Bordetella</taxon>
    </lineage>
</organism>
<dbReference type="EMBL" id="FKIF01000006">
    <property type="protein sequence ID" value="SAI69033.1"/>
    <property type="molecule type" value="Genomic_DNA"/>
</dbReference>
<dbReference type="AlphaFoldDB" id="A0A157SFR2"/>
<evidence type="ECO:0000313" key="3">
    <source>
        <dbReference type="Proteomes" id="UP000076848"/>
    </source>
</evidence>
<dbReference type="STRING" id="288768.SAMEA3906486_02252"/>
<proteinExistence type="predicted"/>
<name>A0A157SFR2_9BORD</name>
<protein>
    <submittedName>
        <fullName evidence="2">Uncharacterized protein</fullName>
    </submittedName>
</protein>
<reference evidence="2 3" key="1">
    <citation type="submission" date="2016-04" db="EMBL/GenBank/DDBJ databases">
        <authorList>
            <consortium name="Pathogen Informatics"/>
        </authorList>
    </citation>
    <scope>NUCLEOTIDE SEQUENCE [LARGE SCALE GENOMIC DNA]</scope>
    <source>
        <strain evidence="2 3">H050680373</strain>
    </source>
</reference>
<feature type="region of interest" description="Disordered" evidence="1">
    <location>
        <begin position="234"/>
        <end position="269"/>
    </location>
</feature>
<dbReference type="Proteomes" id="UP000076848">
    <property type="component" value="Unassembled WGS sequence"/>
</dbReference>
<gene>
    <name evidence="2" type="ORF">SAMEA3906486_02252</name>
</gene>
<feature type="compositionally biased region" description="Basic and acidic residues" evidence="1">
    <location>
        <begin position="234"/>
        <end position="246"/>
    </location>
</feature>
<sequence length="269" mass="31219">MECPHTLVEPALDRWMECHWHLHQMEASYHEPDAFRYALNSFIRAFKEVPQLLTMQIQNHSDLKNAIEPVFKALRDSDLYRVLTTKRNFLVHQGMLDLESRGSAGTTEGHKVKISFPFRVHPWESSNEAYVRYKEVCRTDKMMRSLIGPDCDSAPAIWRTWLIREFPGRDLLDVAFEAWTKLGEVLSATVEARGAEPLDLSMPCRHDPEHVKVRRFSQREFFLDVDGIDLAKEERKWREENMRRTSECGATPTTPDDSIYSPKSPSPAD</sequence>
<evidence type="ECO:0000313" key="2">
    <source>
        <dbReference type="EMBL" id="SAI69033.1"/>
    </source>
</evidence>
<accession>A0A157SFR2</accession>
<keyword evidence="3" id="KW-1185">Reference proteome</keyword>
<evidence type="ECO:0000256" key="1">
    <source>
        <dbReference type="SAM" id="MobiDB-lite"/>
    </source>
</evidence>